<dbReference type="GO" id="GO:0061630">
    <property type="term" value="F:ubiquitin protein ligase activity"/>
    <property type="evidence" value="ECO:0007669"/>
    <property type="project" value="UniProtKB-EC"/>
</dbReference>
<feature type="repeat" description="TPR" evidence="11">
    <location>
        <begin position="224"/>
        <end position="257"/>
    </location>
</feature>
<dbReference type="UniPathway" id="UPA00143"/>
<evidence type="ECO:0000256" key="4">
    <source>
        <dbReference type="ARBA" id="ARBA00012483"/>
    </source>
</evidence>
<evidence type="ECO:0000256" key="9">
    <source>
        <dbReference type="ARBA" id="ARBA00022833"/>
    </source>
</evidence>
<dbReference type="Pfam" id="PF24812">
    <property type="entry name" value="WHD_TTC3"/>
    <property type="match status" value="1"/>
</dbReference>
<feature type="coiled-coil region" evidence="12">
    <location>
        <begin position="889"/>
        <end position="960"/>
    </location>
</feature>
<reference evidence="14" key="1">
    <citation type="submission" date="2025-08" db="UniProtKB">
        <authorList>
            <consortium name="Ensembl"/>
        </authorList>
    </citation>
    <scope>IDENTIFICATION</scope>
</reference>
<dbReference type="CDD" id="cd16481">
    <property type="entry name" value="RING-H2_TTC3"/>
    <property type="match status" value="1"/>
</dbReference>
<proteinExistence type="predicted"/>
<dbReference type="PROSITE" id="PS50005">
    <property type="entry name" value="TPR"/>
    <property type="match status" value="2"/>
</dbReference>
<feature type="repeat" description="TPR" evidence="11">
    <location>
        <begin position="1"/>
        <end position="31"/>
    </location>
</feature>
<dbReference type="InterPro" id="IPR011990">
    <property type="entry name" value="TPR-like_helical_dom_sf"/>
</dbReference>
<evidence type="ECO:0000313" key="15">
    <source>
        <dbReference type="Proteomes" id="UP000261660"/>
    </source>
</evidence>
<dbReference type="PROSITE" id="PS50089">
    <property type="entry name" value="ZF_RING_2"/>
    <property type="match status" value="1"/>
</dbReference>
<evidence type="ECO:0000256" key="8">
    <source>
        <dbReference type="ARBA" id="ARBA00022771"/>
    </source>
</evidence>
<evidence type="ECO:0000256" key="10">
    <source>
        <dbReference type="PROSITE-ProRule" id="PRU00175"/>
    </source>
</evidence>
<evidence type="ECO:0000256" key="1">
    <source>
        <dbReference type="ARBA" id="ARBA00000900"/>
    </source>
</evidence>
<name>A0A3Q3LLN6_9LABR</name>
<dbReference type="InterPro" id="IPR056872">
    <property type="entry name" value="TTC3/DZIP3-like_helical"/>
</dbReference>
<evidence type="ECO:0000256" key="7">
    <source>
        <dbReference type="ARBA" id="ARBA00022723"/>
    </source>
</evidence>
<dbReference type="InterPro" id="IPR056870">
    <property type="entry name" value="TTC3/DZIP3/RBM44-like_helical"/>
</dbReference>
<dbReference type="SUPFAM" id="SSF48452">
    <property type="entry name" value="TPR-like"/>
    <property type="match status" value="1"/>
</dbReference>
<dbReference type="PANTHER" id="PTHR17550:SF8">
    <property type="entry name" value="RING-TYPE E3 UBIQUITIN TRANSFERASE"/>
    <property type="match status" value="1"/>
</dbReference>
<dbReference type="Pfam" id="PF24525">
    <property type="entry name" value="TTC3"/>
    <property type="match status" value="1"/>
</dbReference>
<dbReference type="InterPro" id="IPR013083">
    <property type="entry name" value="Znf_RING/FYVE/PHD"/>
</dbReference>
<keyword evidence="12" id="KW-0175">Coiled coil</keyword>
<dbReference type="Gene3D" id="3.30.40.10">
    <property type="entry name" value="Zinc/RING finger domain, C3HC4 (zinc finger)"/>
    <property type="match status" value="1"/>
</dbReference>
<comment type="subcellular location">
    <subcellularLocation>
        <location evidence="2">Cytoplasm</location>
    </subcellularLocation>
</comment>
<dbReference type="STRING" id="56723.ENSLBEP00000009760"/>
<accession>A0A3Q3LLN6</accession>
<reference evidence="14" key="2">
    <citation type="submission" date="2025-09" db="UniProtKB">
        <authorList>
            <consortium name="Ensembl"/>
        </authorList>
    </citation>
    <scope>IDENTIFICATION</scope>
</reference>
<dbReference type="Gene3D" id="1.25.40.10">
    <property type="entry name" value="Tetratricopeptide repeat domain"/>
    <property type="match status" value="1"/>
</dbReference>
<feature type="coiled-coil region" evidence="12">
    <location>
        <begin position="836"/>
        <end position="863"/>
    </location>
</feature>
<dbReference type="InterPro" id="IPR019734">
    <property type="entry name" value="TPR_rpt"/>
</dbReference>
<dbReference type="AlphaFoldDB" id="A0A3Q3LLN6"/>
<keyword evidence="8 10" id="KW-0863">Zinc-finger</keyword>
<dbReference type="InterPro" id="IPR056871">
    <property type="entry name" value="WH_TTC3"/>
</dbReference>
<dbReference type="Pfam" id="PF13639">
    <property type="entry name" value="zf-RING_2"/>
    <property type="match status" value="1"/>
</dbReference>
<dbReference type="GO" id="GO:0005737">
    <property type="term" value="C:cytoplasm"/>
    <property type="evidence" value="ECO:0007669"/>
    <property type="project" value="UniProtKB-SubCell"/>
</dbReference>
<dbReference type="PANTHER" id="PTHR17550">
    <property type="entry name" value="E3 UBIQUITIN-PROTEIN LIGASE TTC3"/>
    <property type="match status" value="1"/>
</dbReference>
<keyword evidence="9" id="KW-0862">Zinc</keyword>
<keyword evidence="11" id="KW-0802">TPR repeat</keyword>
<evidence type="ECO:0000313" key="14">
    <source>
        <dbReference type="Ensembl" id="ENSLBEP00000009760.1"/>
    </source>
</evidence>
<dbReference type="Pfam" id="PF13414">
    <property type="entry name" value="TPR_11"/>
    <property type="match status" value="1"/>
</dbReference>
<dbReference type="GO" id="GO:0008270">
    <property type="term" value="F:zinc ion binding"/>
    <property type="evidence" value="ECO:0007669"/>
    <property type="project" value="UniProtKB-KW"/>
</dbReference>
<dbReference type="PROSITE" id="PS50293">
    <property type="entry name" value="TPR_REGION"/>
    <property type="match status" value="1"/>
</dbReference>
<keyword evidence="7" id="KW-0479">Metal-binding</keyword>
<evidence type="ECO:0000256" key="2">
    <source>
        <dbReference type="ARBA" id="ARBA00004496"/>
    </source>
</evidence>
<dbReference type="GeneTree" id="ENSGT00940000154465"/>
<dbReference type="Pfam" id="PF19179">
    <property type="entry name" value="TTC3_DZIP3_dom"/>
    <property type="match status" value="1"/>
</dbReference>
<dbReference type="SMART" id="SM00184">
    <property type="entry name" value="RING"/>
    <property type="match status" value="1"/>
</dbReference>
<dbReference type="GO" id="GO:0016567">
    <property type="term" value="P:protein ubiquitination"/>
    <property type="evidence" value="ECO:0007669"/>
    <property type="project" value="UniProtKB-UniPathway"/>
</dbReference>
<keyword evidence="5" id="KW-0963">Cytoplasm</keyword>
<comment type="catalytic activity">
    <reaction evidence="1">
        <text>S-ubiquitinyl-[E2 ubiquitin-conjugating enzyme]-L-cysteine + [acceptor protein]-L-lysine = [E2 ubiquitin-conjugating enzyme]-L-cysteine + N(6)-ubiquitinyl-[acceptor protein]-L-lysine.</text>
        <dbReference type="EC" id="2.3.2.27"/>
    </reaction>
</comment>
<dbReference type="Pfam" id="PF24905">
    <property type="entry name" value="TTC3_9th"/>
    <property type="match status" value="1"/>
</dbReference>
<sequence>MKKKGNEKFQSQEYEEAVKFYSKAIKLNPENHMVYGNRALCFIRCKNYHKAMCDGKRAILIDPLWPKGHYRFCEALSLLGERKLAIEANKLGRHLCGSDQEGYKDLEQQYQKFVTEMGEASSFEMSVLMFFVVVFQKPEVVNVKAAVCKELKSVVHDAHTALTDLRSRNAEQAFSQALVTVEANNPKFSVLHSSCLVPSCKQELGEAQRLLQKIKSYEERTFQCLVFYAIGRVYLRENRFAVALEQFSDSLQMVKNQITPGKLTWPLTKEIVKETQPDYFKDILENNLELCRFPPAPDAVCRLVKCLGHSKTEIYITDPNFKGFIEISCCQSCTIEYHIACWKTLKTSAVFEKSEKDFLLESCFTPDCVGKICNIKIYGPTGLLKCKKLKSKEQHRQKRRQFKQSFQNNQVINEESPQKKEDSTSQTWLLYRDRVLLQISQNMELLREEKGLHVSTLTGTLKPWLELDLSKGNQIAQRILNLQQEEQPDLTLGHTVELLLERKNRVWARVFVEVLSSCEDLNPKLNNWACHLNDAGLNAAKSFIERYAGHLEQLDLAFLLNFSPLQEVIIEKFGTRPEPFSSIGLTVTEYLKQAPPHDMRLFIWTLEEHRDDYVSCHSMLDEYFDMMGTYVTLLSIFILSSVHFRRRKKKHREPMVRRSRFMFHKYRDCVSNRSFLHPADPFSVPSHLREQVADFEEQYNSTRHGSHYKNILDNNPDPTKESLYDYFAQILEEHGPLEAEDRLLVGELDNFPPVAQEKIQEAGGFKSFLLESLRFIQMGRCIGLTKHAVSLQEVGHRASLDDLDDLNNLDELDELMDPQTRNPYFDSNTGHEAGDLNKKQKRNKMLELQIKKISNSRDKVELRHKEDLAVLEEDIQKVTVTNTELALFQQKLEEEVKKDQNEKKANQEALKSLKVEIENLVEEQRGYGHHFHLNQSAAEKMSLEDEIKRCKASLTSASRRSKNAQVGHNSYSFTVLRSRLKCGESNLLWLSGSFSFLSDTNNDLVKLFLCFRSELMKFFQELRSSNGGTLSSMALQDMVGGVSQLILDHQEQLHSAPISSHTGRRTPAQSVTPPLTYSVPVWQTTGPPRSAQSSALNVEDPCIICHDDMSPDDICVLECRHSFHNECIRSWLKEQSTCPTCRDHALLPEEFPPHGRSHTASCCP</sequence>
<feature type="domain" description="RING-type" evidence="13">
    <location>
        <begin position="1102"/>
        <end position="1142"/>
    </location>
</feature>
<dbReference type="Proteomes" id="UP000261660">
    <property type="component" value="Unplaced"/>
</dbReference>
<dbReference type="Ensembl" id="ENSLBET00000010286.1">
    <property type="protein sequence ID" value="ENSLBEP00000009760.1"/>
    <property type="gene ID" value="ENSLBEG00000007463.1"/>
</dbReference>
<comment type="pathway">
    <text evidence="3">Protein modification; protein ubiquitination.</text>
</comment>
<evidence type="ECO:0000259" key="13">
    <source>
        <dbReference type="PROSITE" id="PS50089"/>
    </source>
</evidence>
<dbReference type="SUPFAM" id="SSF57850">
    <property type="entry name" value="RING/U-box"/>
    <property type="match status" value="1"/>
</dbReference>
<dbReference type="EC" id="2.3.2.27" evidence="4"/>
<organism evidence="14 15">
    <name type="scientific">Labrus bergylta</name>
    <name type="common">ballan wrasse</name>
    <dbReference type="NCBI Taxonomy" id="56723"/>
    <lineage>
        <taxon>Eukaryota</taxon>
        <taxon>Metazoa</taxon>
        <taxon>Chordata</taxon>
        <taxon>Craniata</taxon>
        <taxon>Vertebrata</taxon>
        <taxon>Euteleostomi</taxon>
        <taxon>Actinopterygii</taxon>
        <taxon>Neopterygii</taxon>
        <taxon>Teleostei</taxon>
        <taxon>Neoteleostei</taxon>
        <taxon>Acanthomorphata</taxon>
        <taxon>Eupercaria</taxon>
        <taxon>Labriformes</taxon>
        <taxon>Labridae</taxon>
        <taxon>Labrus</taxon>
    </lineage>
</organism>
<evidence type="ECO:0000256" key="5">
    <source>
        <dbReference type="ARBA" id="ARBA00022490"/>
    </source>
</evidence>
<keyword evidence="15" id="KW-1185">Reference proteome</keyword>
<dbReference type="InParanoid" id="A0A3Q3LLN6"/>
<evidence type="ECO:0000256" key="6">
    <source>
        <dbReference type="ARBA" id="ARBA00022679"/>
    </source>
</evidence>
<dbReference type="InterPro" id="IPR001841">
    <property type="entry name" value="Znf_RING"/>
</dbReference>
<evidence type="ECO:0000256" key="3">
    <source>
        <dbReference type="ARBA" id="ARBA00004906"/>
    </source>
</evidence>
<evidence type="ECO:0000256" key="12">
    <source>
        <dbReference type="SAM" id="Coils"/>
    </source>
</evidence>
<evidence type="ECO:0000256" key="11">
    <source>
        <dbReference type="PROSITE-ProRule" id="PRU00339"/>
    </source>
</evidence>
<dbReference type="SMART" id="SM00028">
    <property type="entry name" value="TPR"/>
    <property type="match status" value="3"/>
</dbReference>
<keyword evidence="6" id="KW-0808">Transferase</keyword>
<dbReference type="InterPro" id="IPR043866">
    <property type="entry name" value="TTC3/DZIP3_dom"/>
</dbReference>
<protein>
    <recommendedName>
        <fullName evidence="4">RING-type E3 ubiquitin transferase</fullName>
        <ecNumber evidence="4">2.3.2.27</ecNumber>
    </recommendedName>
</protein>